<evidence type="ECO:0000313" key="5">
    <source>
        <dbReference type="RefSeq" id="XP_034244115.1"/>
    </source>
</evidence>
<dbReference type="GeneID" id="117646905"/>
<evidence type="ECO:0000256" key="1">
    <source>
        <dbReference type="SAM" id="Coils"/>
    </source>
</evidence>
<dbReference type="InParanoid" id="A0A6P8Z279"/>
<keyword evidence="1" id="KW-0175">Coiled coil</keyword>
<organism evidence="5">
    <name type="scientific">Thrips palmi</name>
    <name type="common">Melon thrips</name>
    <dbReference type="NCBI Taxonomy" id="161013"/>
    <lineage>
        <taxon>Eukaryota</taxon>
        <taxon>Metazoa</taxon>
        <taxon>Ecdysozoa</taxon>
        <taxon>Arthropoda</taxon>
        <taxon>Hexapoda</taxon>
        <taxon>Insecta</taxon>
        <taxon>Pterygota</taxon>
        <taxon>Neoptera</taxon>
        <taxon>Paraneoptera</taxon>
        <taxon>Thysanoptera</taxon>
        <taxon>Terebrantia</taxon>
        <taxon>Thripoidea</taxon>
        <taxon>Thripidae</taxon>
        <taxon>Thrips</taxon>
    </lineage>
</organism>
<dbReference type="AlphaFoldDB" id="A0A6P8Z279"/>
<dbReference type="Proteomes" id="UP000515158">
    <property type="component" value="Unplaced"/>
</dbReference>
<dbReference type="InterPro" id="IPR049012">
    <property type="entry name" value="Mutator_transp_dom"/>
</dbReference>
<sequence length="202" mass="22548">MPPARAKSGRFAKKGEVERRKKFSEHAKELNAIRQAKKKLQDEDRELQSVGTRFIDLAVLANNLWCKTCNASLTLKNMEKEIHRGLASILHVRCVTCLDLVQVPTSKLIRVPNSSYPLWSVNMKAATGCVDSGVGHEQLNTLITSMNIPAVNHHTIKRSEARIGPAIEQHANESIKRALLEEKRLTEDANRATHSRGVRIGS</sequence>
<keyword evidence="4" id="KW-1185">Reference proteome</keyword>
<feature type="region of interest" description="Disordered" evidence="2">
    <location>
        <begin position="1"/>
        <end position="20"/>
    </location>
</feature>
<proteinExistence type="predicted"/>
<name>A0A6P8Z279_THRPL</name>
<reference evidence="5" key="1">
    <citation type="submission" date="2025-08" db="UniProtKB">
        <authorList>
            <consortium name="RefSeq"/>
        </authorList>
    </citation>
    <scope>IDENTIFICATION</scope>
    <source>
        <tissue evidence="5">Total insect</tissue>
    </source>
</reference>
<feature type="domain" description="Mutator-like transposase" evidence="3">
    <location>
        <begin position="51"/>
        <end position="192"/>
    </location>
</feature>
<accession>A0A6P8Z279</accession>
<evidence type="ECO:0000259" key="3">
    <source>
        <dbReference type="Pfam" id="PF20700"/>
    </source>
</evidence>
<evidence type="ECO:0000313" key="4">
    <source>
        <dbReference type="Proteomes" id="UP000515158"/>
    </source>
</evidence>
<dbReference type="KEGG" id="tpal:117646905"/>
<gene>
    <name evidence="5" type="primary">LOC117646905</name>
</gene>
<dbReference type="OrthoDB" id="7698403at2759"/>
<protein>
    <submittedName>
        <fullName evidence="5">Uncharacterized protein LOC117646905</fullName>
    </submittedName>
</protein>
<dbReference type="Pfam" id="PF20700">
    <property type="entry name" value="Mutator"/>
    <property type="match status" value="1"/>
</dbReference>
<evidence type="ECO:0000256" key="2">
    <source>
        <dbReference type="SAM" id="MobiDB-lite"/>
    </source>
</evidence>
<dbReference type="RefSeq" id="XP_034244115.1">
    <property type="nucleotide sequence ID" value="XM_034388224.1"/>
</dbReference>
<feature type="coiled-coil region" evidence="1">
    <location>
        <begin position="23"/>
        <end position="53"/>
    </location>
</feature>